<dbReference type="Proteomes" id="UP001325680">
    <property type="component" value="Chromosome"/>
</dbReference>
<dbReference type="Pfam" id="PF13715">
    <property type="entry name" value="CarbopepD_reg_2"/>
    <property type="match status" value="1"/>
</dbReference>
<proteinExistence type="inferred from homology"/>
<keyword evidence="1" id="KW-0813">Transport</keyword>
<dbReference type="NCBIfam" id="TIGR04057">
    <property type="entry name" value="SusC_RagA_signa"/>
    <property type="match status" value="1"/>
</dbReference>
<keyword evidence="1 2" id="KW-0472">Membrane</keyword>
<evidence type="ECO:0000313" key="4">
    <source>
        <dbReference type="EMBL" id="WQD38532.1"/>
    </source>
</evidence>
<dbReference type="SUPFAM" id="SSF56935">
    <property type="entry name" value="Porins"/>
    <property type="match status" value="1"/>
</dbReference>
<organism evidence="4 5">
    <name type="scientific">Niabella yanshanensis</name>
    <dbReference type="NCBI Taxonomy" id="577386"/>
    <lineage>
        <taxon>Bacteria</taxon>
        <taxon>Pseudomonadati</taxon>
        <taxon>Bacteroidota</taxon>
        <taxon>Chitinophagia</taxon>
        <taxon>Chitinophagales</taxon>
        <taxon>Chitinophagaceae</taxon>
        <taxon>Niabella</taxon>
    </lineage>
</organism>
<reference evidence="4 5" key="1">
    <citation type="submission" date="2023-12" db="EMBL/GenBank/DDBJ databases">
        <title>Genome sequencing and assembly of bacterial species from a model synthetic community.</title>
        <authorList>
            <person name="Hogle S.L."/>
        </authorList>
    </citation>
    <scope>NUCLEOTIDE SEQUENCE [LARGE SCALE GENOMIC DNA]</scope>
    <source>
        <strain evidence="4 5">HAMBI_3031</strain>
    </source>
</reference>
<dbReference type="NCBIfam" id="TIGR04056">
    <property type="entry name" value="OMP_RagA_SusC"/>
    <property type="match status" value="1"/>
</dbReference>
<name>A0ABZ0W7R5_9BACT</name>
<evidence type="ECO:0000256" key="2">
    <source>
        <dbReference type="SAM" id="Phobius"/>
    </source>
</evidence>
<accession>A0ABZ0W7R5</accession>
<feature type="domain" description="TonB-dependent receptor plug" evidence="3">
    <location>
        <begin position="124"/>
        <end position="229"/>
    </location>
</feature>
<dbReference type="InterPro" id="IPR008969">
    <property type="entry name" value="CarboxyPept-like_regulatory"/>
</dbReference>
<comment type="similarity">
    <text evidence="1">Belongs to the TonB-dependent receptor family.</text>
</comment>
<dbReference type="RefSeq" id="WP_211316443.1">
    <property type="nucleotide sequence ID" value="NZ_CP139960.1"/>
</dbReference>
<dbReference type="Gene3D" id="2.60.40.1120">
    <property type="entry name" value="Carboxypeptidase-like, regulatory domain"/>
    <property type="match status" value="1"/>
</dbReference>
<keyword evidence="1" id="KW-1134">Transmembrane beta strand</keyword>
<dbReference type="EMBL" id="CP139960">
    <property type="protein sequence ID" value="WQD38532.1"/>
    <property type="molecule type" value="Genomic_DNA"/>
</dbReference>
<gene>
    <name evidence="4" type="ORF">U0035_00030</name>
</gene>
<dbReference type="InterPro" id="IPR037066">
    <property type="entry name" value="Plug_dom_sf"/>
</dbReference>
<protein>
    <submittedName>
        <fullName evidence="4">TonB-dependent receptor</fullName>
    </submittedName>
</protein>
<dbReference type="InterPro" id="IPR039426">
    <property type="entry name" value="TonB-dep_rcpt-like"/>
</dbReference>
<dbReference type="SUPFAM" id="SSF49464">
    <property type="entry name" value="Carboxypeptidase regulatory domain-like"/>
    <property type="match status" value="1"/>
</dbReference>
<dbReference type="Pfam" id="PF07715">
    <property type="entry name" value="Plug"/>
    <property type="match status" value="1"/>
</dbReference>
<dbReference type="InterPro" id="IPR012910">
    <property type="entry name" value="Plug_dom"/>
</dbReference>
<sequence>MNNDCKGRIRPVLSLPMIIVMLLASVIVTAQDTKLVAGRIVDSVSRLPVVGASVAITGTTNVTRSNESGAFVISAATGQVLEITHVGYKTQMHTVDADSVLIEMVTTSEDLSDIVVVGYGQQKKASVVAAISSINATALKQTPAANLGIALAGRLPGLSVLQRSGVPGGEQMEFYIRGRSTVNGQQPLVLVDGVERDFTALDPREVETISILKDASATAVYGVRGANGVIMVTTRRGHSGKPKIDVTFEQTWQSPTRLPKMTSAYDYALLRNQVEVQDGRQPIYTDEELEHYRTGDFKELYPVRDFVGEFMRDLFPMRRMNVNVSGGNEKMRYFTTVGYLFQEGVFRIEKFPEYDYDPTSKANRVNFRSNFDININKSLKMFLNISGYMQKKNDPVVVPNNGAYLNDINAYSTVIGSLLQTPNNYHNDITPDGEVLSTFLKGGNINNVPYGMLNRSGFRNTLTNQVTATLGAEQSLAFITKGLSARVIASYDNTAVNQQVRQRTFQLYEAKRHPTNPDSVIYERTGTNPNSTLSDAQLQSQWNLLNIDASINYARSFGDHDLTAMGLFTRYQRVINIQLPFNYIGYVGRVTYGFRDKYLAEANFGYNGSEQFAPGHKMGFFPSLSVGWVATQEEFLQDAAPWLTFAKIRASYGQVGNDNMNGARFAFLTLWNGSLESQIGNEQLVWEKANKLNLGLEARLFRDFSLEADVFYERRNNILIPADGLVPTGMFGTGGVFVSGILPKINAGEIENRGFEVSAAYKKLIGNDFRFDVRVNGAYNKNKVLYLSEVMLPEEYAYRTRSTGLPLGQYFGYKTAGFFNSEQDIMDWYDQSGIGATPKPGDLKYMDMNGDGIITDADMVPLGGPEFPAWTFGAATSISFKGFDFSMMWQGVAERSFLIEGQRFFETFNFNEWHKEAWSQQRYDAGLPITYPRLDPGSSASKLPSDFWNADGSYIRLRNLEVGYTLNKRLSGKVGSSAVRIYANGLNLLTFDRYPVKYQDPEQNGSLLYPVFKAYNIGLNVTF</sequence>
<dbReference type="InterPro" id="IPR023996">
    <property type="entry name" value="TonB-dep_OMP_SusC/RagA"/>
</dbReference>
<dbReference type="InterPro" id="IPR023997">
    <property type="entry name" value="TonB-dep_OMP_SusC/RagA_CS"/>
</dbReference>
<keyword evidence="4" id="KW-0675">Receptor</keyword>
<keyword evidence="1 2" id="KW-0812">Transmembrane</keyword>
<keyword evidence="5" id="KW-1185">Reference proteome</keyword>
<feature type="transmembrane region" description="Helical" evidence="2">
    <location>
        <begin position="12"/>
        <end position="30"/>
    </location>
</feature>
<evidence type="ECO:0000256" key="1">
    <source>
        <dbReference type="PROSITE-ProRule" id="PRU01360"/>
    </source>
</evidence>
<keyword evidence="1" id="KW-0998">Cell outer membrane</keyword>
<dbReference type="Gene3D" id="2.170.130.10">
    <property type="entry name" value="TonB-dependent receptor, plug domain"/>
    <property type="match status" value="1"/>
</dbReference>
<dbReference type="PROSITE" id="PS52016">
    <property type="entry name" value="TONB_DEPENDENT_REC_3"/>
    <property type="match status" value="1"/>
</dbReference>
<evidence type="ECO:0000259" key="3">
    <source>
        <dbReference type="Pfam" id="PF07715"/>
    </source>
</evidence>
<comment type="subcellular location">
    <subcellularLocation>
        <location evidence="1">Cell outer membrane</location>
        <topology evidence="1">Multi-pass membrane protein</topology>
    </subcellularLocation>
</comment>
<keyword evidence="2" id="KW-1133">Transmembrane helix</keyword>
<evidence type="ECO:0000313" key="5">
    <source>
        <dbReference type="Proteomes" id="UP001325680"/>
    </source>
</evidence>